<keyword evidence="2" id="KW-1185">Reference proteome</keyword>
<dbReference type="AlphaFoldDB" id="A0A557QYU7"/>
<dbReference type="EMBL" id="VMNK01000005">
    <property type="protein sequence ID" value="TVO58081.1"/>
    <property type="molecule type" value="Genomic_DNA"/>
</dbReference>
<dbReference type="RefSeq" id="WP_144308849.1">
    <property type="nucleotide sequence ID" value="NZ_VMNK01000005.1"/>
</dbReference>
<organism evidence="1 2">
    <name type="scientific">Denitromonas halophila</name>
    <dbReference type="NCBI Taxonomy" id="1629404"/>
    <lineage>
        <taxon>Bacteria</taxon>
        <taxon>Pseudomonadati</taxon>
        <taxon>Pseudomonadota</taxon>
        <taxon>Betaproteobacteria</taxon>
        <taxon>Rhodocyclales</taxon>
        <taxon>Zoogloeaceae</taxon>
        <taxon>Denitromonas</taxon>
    </lineage>
</organism>
<name>A0A557QYU7_9RHOO</name>
<reference evidence="1 2" key="1">
    <citation type="submission" date="2019-07" db="EMBL/GenBank/DDBJ databases">
        <title>The pathways for chlorine oxyanion respiration interact through the shared metabolite chlorate.</title>
        <authorList>
            <person name="Barnum T.P."/>
            <person name="Cheng Y."/>
            <person name="Hill K.A."/>
            <person name="Lucas L.N."/>
            <person name="Carlson H.K."/>
            <person name="Coates J.D."/>
        </authorList>
    </citation>
    <scope>NUCLEOTIDE SEQUENCE [LARGE SCALE GENOMIC DNA]</scope>
    <source>
        <strain evidence="1 2">SFB-3</strain>
    </source>
</reference>
<comment type="caution">
    <text evidence="1">The sequence shown here is derived from an EMBL/GenBank/DDBJ whole genome shotgun (WGS) entry which is preliminary data.</text>
</comment>
<protein>
    <submittedName>
        <fullName evidence="1">Uncharacterized protein</fullName>
    </submittedName>
</protein>
<accession>A0A557QYU7</accession>
<evidence type="ECO:0000313" key="1">
    <source>
        <dbReference type="EMBL" id="TVO58081.1"/>
    </source>
</evidence>
<dbReference type="OrthoDB" id="8757580at2"/>
<evidence type="ECO:0000313" key="2">
    <source>
        <dbReference type="Proteomes" id="UP000319502"/>
    </source>
</evidence>
<sequence length="140" mass="15354">MKTIYTLKNELAADPGQVAAAQALTLDASRPFGLNGTFGLFGSDEWWKSIENGLLGQTVLSGVITSLRRVGMHNESQEFVMRLDSGGTYAYDTVADTKHDVKMYVVGKKARVVLVRDPWKRPSAARGTHSEIVIEIAVEE</sequence>
<proteinExistence type="predicted"/>
<dbReference type="Proteomes" id="UP000319502">
    <property type="component" value="Unassembled WGS sequence"/>
</dbReference>
<gene>
    <name evidence="1" type="ORF">FHP91_06705</name>
</gene>